<reference evidence="1" key="1">
    <citation type="submission" date="2017-12" db="EMBL/GenBank/DDBJ databases">
        <title>FDA dAtabase for Regulatory Grade micrObial Sequences (FDA-ARGOS): Supporting development and validation of Infectious Disease Dx tests.</title>
        <authorList>
            <person name="Hoffmann M."/>
            <person name="Allard M."/>
            <person name="Evans P."/>
            <person name="Brown E."/>
            <person name="Tallon L.J."/>
            <person name="Sadzewicz L."/>
            <person name="Sengamalay N."/>
            <person name="Ott S."/>
            <person name="Godinez A."/>
            <person name="Nagaraj S."/>
            <person name="Vavikolanu K."/>
            <person name="Aluvathingal J."/>
            <person name="Nadendla S."/>
            <person name="Hobson J."/>
            <person name="Sichtig H."/>
        </authorList>
    </citation>
    <scope>NUCLEOTIDE SEQUENCE [LARGE SCALE GENOMIC DNA]</scope>
    <source>
        <strain evidence="1">FDAARGOS_113</strain>
    </source>
</reference>
<proteinExistence type="predicted"/>
<dbReference type="Proteomes" id="UP000053748">
    <property type="component" value="Unassembled WGS sequence"/>
</dbReference>
<keyword evidence="2" id="KW-1185">Reference proteome</keyword>
<dbReference type="AlphaFoldDB" id="A0A2J9UZZ9"/>
<dbReference type="EMBL" id="LOSJ02000002">
    <property type="protein sequence ID" value="PNM57090.1"/>
    <property type="molecule type" value="Genomic_DNA"/>
</dbReference>
<protein>
    <submittedName>
        <fullName evidence="1">Uncharacterized protein</fullName>
    </submittedName>
</protein>
<evidence type="ECO:0000313" key="2">
    <source>
        <dbReference type="Proteomes" id="UP000053748"/>
    </source>
</evidence>
<comment type="caution">
    <text evidence="1">The sequence shown here is derived from an EMBL/GenBank/DDBJ whole genome shotgun (WGS) entry which is preliminary data.</text>
</comment>
<accession>A0A2J9UZZ9</accession>
<name>A0A2J9UZZ9_VIBMI</name>
<gene>
    <name evidence="1" type="ORF">AL544_013950</name>
</gene>
<sequence length="76" mass="8931">MKTNKNSLLSRERNRFHLLVQKTHLSKMNLVGRILTRNRKAPRIGDLQEEESDIQDECSARKAKQDIERTQSLLGW</sequence>
<evidence type="ECO:0000313" key="1">
    <source>
        <dbReference type="EMBL" id="PNM57090.1"/>
    </source>
</evidence>
<organism evidence="1 2">
    <name type="scientific">Vibrio mimicus</name>
    <dbReference type="NCBI Taxonomy" id="674"/>
    <lineage>
        <taxon>Bacteria</taxon>
        <taxon>Pseudomonadati</taxon>
        <taxon>Pseudomonadota</taxon>
        <taxon>Gammaproteobacteria</taxon>
        <taxon>Vibrionales</taxon>
        <taxon>Vibrionaceae</taxon>
        <taxon>Vibrio</taxon>
    </lineage>
</organism>